<dbReference type="InterPro" id="IPR029058">
    <property type="entry name" value="AB_hydrolase_fold"/>
</dbReference>
<dbReference type="SUPFAM" id="SSF53474">
    <property type="entry name" value="alpha/beta-Hydrolases"/>
    <property type="match status" value="1"/>
</dbReference>
<keyword evidence="3" id="KW-1185">Reference proteome</keyword>
<proteinExistence type="predicted"/>
<dbReference type="OrthoDB" id="9804723at2"/>
<dbReference type="Gene3D" id="3.40.50.1820">
    <property type="entry name" value="alpha/beta hydrolase"/>
    <property type="match status" value="1"/>
</dbReference>
<evidence type="ECO:0000313" key="3">
    <source>
        <dbReference type="Proteomes" id="UP000027647"/>
    </source>
</evidence>
<name>A0A074MBL6_ERYLO</name>
<dbReference type="GO" id="GO:0016787">
    <property type="term" value="F:hydrolase activity"/>
    <property type="evidence" value="ECO:0007669"/>
    <property type="project" value="UniProtKB-KW"/>
</dbReference>
<dbReference type="EMBL" id="JMIW01000006">
    <property type="protein sequence ID" value="KEO89243.1"/>
    <property type="molecule type" value="Genomic_DNA"/>
</dbReference>
<dbReference type="RefSeq" id="WP_034961153.1">
    <property type="nucleotide sequence ID" value="NZ_JMIW01000006.1"/>
</dbReference>
<dbReference type="InterPro" id="IPR000073">
    <property type="entry name" value="AB_hydrolase_1"/>
</dbReference>
<dbReference type="AlphaFoldDB" id="A0A074MBL6"/>
<sequence>MRQTKNPITRHIKAGDITLAYHEWPSENEAAPTLLIAHATGFHGRCYDAIAAHFPDARVIAVDMHGHGQSTGEPLSEWQIVVDELTDLIDHLELSGAVAMGHSMGGHAVLRAAAKRPDAFRSLVLFDPVILSPEFYQVEVPGFAPGQMHPAAKRKRDFASVEEMIERFQTRDPYNLFRPDVFENYCRCGLTPVEDGGFELSCSPEMEAGMYMSSLSGAPALDAATKVATPTTVVRAMQLEERDFKGSPTWPGLAASMPNGIDMNRPDMTHFHPFQDPDDAARIIREAMNA</sequence>
<dbReference type="InterPro" id="IPR050266">
    <property type="entry name" value="AB_hydrolase_sf"/>
</dbReference>
<dbReference type="Pfam" id="PF12697">
    <property type="entry name" value="Abhydrolase_6"/>
    <property type="match status" value="1"/>
</dbReference>
<feature type="domain" description="AB hydrolase-1" evidence="1">
    <location>
        <begin position="34"/>
        <end position="281"/>
    </location>
</feature>
<reference evidence="2 3" key="1">
    <citation type="submission" date="2014-04" db="EMBL/GenBank/DDBJ databases">
        <title>A comprehensive comparison of genomes of Erythrobacter spp. strains.</title>
        <authorList>
            <person name="Zheng Q."/>
        </authorList>
    </citation>
    <scope>NUCLEOTIDE SEQUENCE [LARGE SCALE GENOMIC DNA]</scope>
    <source>
        <strain evidence="2 3">DSM 6997</strain>
    </source>
</reference>
<keyword evidence="2" id="KW-0378">Hydrolase</keyword>
<dbReference type="Proteomes" id="UP000027647">
    <property type="component" value="Unassembled WGS sequence"/>
</dbReference>
<accession>A0A074MBL6</accession>
<dbReference type="PANTHER" id="PTHR43798">
    <property type="entry name" value="MONOACYLGLYCEROL LIPASE"/>
    <property type="match status" value="1"/>
</dbReference>
<dbReference type="STRING" id="1044.EH31_14545"/>
<comment type="caution">
    <text evidence="2">The sequence shown here is derived from an EMBL/GenBank/DDBJ whole genome shotgun (WGS) entry which is preliminary data.</text>
</comment>
<evidence type="ECO:0000259" key="1">
    <source>
        <dbReference type="Pfam" id="PF12697"/>
    </source>
</evidence>
<evidence type="ECO:0000313" key="2">
    <source>
        <dbReference type="EMBL" id="KEO89243.1"/>
    </source>
</evidence>
<dbReference type="PRINTS" id="PR00111">
    <property type="entry name" value="ABHYDROLASE"/>
</dbReference>
<protein>
    <submittedName>
        <fullName evidence="2">Alpha/beta hydrolase</fullName>
    </submittedName>
</protein>
<gene>
    <name evidence="2" type="ORF">EH31_14545</name>
</gene>
<organism evidence="2 3">
    <name type="scientific">Erythrobacter longus</name>
    <dbReference type="NCBI Taxonomy" id="1044"/>
    <lineage>
        <taxon>Bacteria</taxon>
        <taxon>Pseudomonadati</taxon>
        <taxon>Pseudomonadota</taxon>
        <taxon>Alphaproteobacteria</taxon>
        <taxon>Sphingomonadales</taxon>
        <taxon>Erythrobacteraceae</taxon>
        <taxon>Erythrobacter/Porphyrobacter group</taxon>
        <taxon>Erythrobacter</taxon>
    </lineage>
</organism>
<dbReference type="eggNOG" id="COG0596">
    <property type="taxonomic scope" value="Bacteria"/>
</dbReference>